<feature type="compositionally biased region" description="Basic and acidic residues" evidence="1">
    <location>
        <begin position="337"/>
        <end position="347"/>
    </location>
</feature>
<dbReference type="AlphaFoldDB" id="A0A0L1IGB6"/>
<evidence type="ECO:0000256" key="1">
    <source>
        <dbReference type="SAM" id="MobiDB-lite"/>
    </source>
</evidence>
<reference evidence="3" key="1">
    <citation type="submission" date="2015-07" db="EMBL/GenBank/DDBJ databases">
        <title>Annotation of Plasmodium falciparum IGH-CR14.</title>
        <authorList>
            <consortium name="The Broad Institute Genome Sequencing Platform"/>
            <person name="Volkman S.K."/>
            <person name="Neafsey D.E."/>
            <person name="Dash A.P."/>
            <person name="Chitnis C.E."/>
            <person name="Hartl D.L."/>
            <person name="Young S.K."/>
            <person name="Zeng Q."/>
            <person name="Koehrsen M."/>
            <person name="Alvarado L."/>
            <person name="Berlin A."/>
            <person name="Borenstein D."/>
            <person name="Chapman S.B."/>
            <person name="Chen Z."/>
            <person name="Engels R."/>
            <person name="Freedman E."/>
            <person name="Gellesch M."/>
            <person name="Goldberg J."/>
            <person name="Griggs A."/>
            <person name="Gujja S."/>
            <person name="Heilman E.R."/>
            <person name="Heiman D.I."/>
            <person name="Howarth C."/>
            <person name="Jen D."/>
            <person name="Larson L."/>
            <person name="Mehta T."/>
            <person name="Neiman D."/>
            <person name="Park D."/>
            <person name="Pearson M."/>
            <person name="Roberts A."/>
            <person name="Saif S."/>
            <person name="Shea T."/>
            <person name="Shenoy N."/>
            <person name="Sisk P."/>
            <person name="Stolte C."/>
            <person name="Sykes S."/>
            <person name="Walk T."/>
            <person name="White J."/>
            <person name="Yandava C."/>
            <person name="Haas B."/>
            <person name="Henn M.R."/>
            <person name="Nusbaum C."/>
            <person name="Birren B."/>
        </authorList>
    </citation>
    <scope>NUCLEOTIDE SEQUENCE [LARGE SCALE GENOMIC DNA]</scope>
    <source>
        <strain evidence="3">IGH-CR14</strain>
    </source>
</reference>
<gene>
    <name evidence="2" type="ORF">PFMG_04762</name>
</gene>
<feature type="region of interest" description="Disordered" evidence="1">
    <location>
        <begin position="364"/>
        <end position="388"/>
    </location>
</feature>
<dbReference type="Proteomes" id="UP000054562">
    <property type="component" value="Unassembled WGS sequence"/>
</dbReference>
<protein>
    <recommendedName>
        <fullName evidence="4">DNA polymerase delta subunit 3</fullName>
    </recommendedName>
</protein>
<reference evidence="3" key="2">
    <citation type="submission" date="2015-07" db="EMBL/GenBank/DDBJ databases">
        <title>The genome sequence of Plasmodium falciparum IGH-CR14.</title>
        <authorList>
            <consortium name="The Broad Institute Genome Sequencing Platform"/>
            <person name="Volkman S.K."/>
            <person name="Neafsey D.E."/>
            <person name="Dash A.P."/>
            <person name="Chitnis C.E."/>
            <person name="Hartl D.L."/>
            <person name="Young S.K."/>
            <person name="Kodira C.D."/>
            <person name="Zeng Q."/>
            <person name="Koehrsen M."/>
            <person name="Godfrey P."/>
            <person name="Alvarado L."/>
            <person name="Berlin A."/>
            <person name="Borenstein D."/>
            <person name="Chen Z."/>
            <person name="Engels R."/>
            <person name="Freedman E."/>
            <person name="Gellesch M."/>
            <person name="Goldberg J."/>
            <person name="Griggs A."/>
            <person name="Gujja S."/>
            <person name="Heiman D."/>
            <person name="Hepburn T."/>
            <person name="Howarth C."/>
            <person name="Jen D."/>
            <person name="Larson L."/>
            <person name="Lewis B."/>
            <person name="Mehta T."/>
            <person name="Park D."/>
            <person name="Pearson M."/>
            <person name="Roberts A."/>
            <person name="Saif S."/>
            <person name="Shea T."/>
            <person name="Shenoy N."/>
            <person name="Sisk P."/>
            <person name="Stolte C."/>
            <person name="Sykes S."/>
            <person name="Walk T."/>
            <person name="White J."/>
            <person name="Yandava C."/>
            <person name="Wirth D.F."/>
            <person name="Nusbaum C."/>
            <person name="Birren B."/>
        </authorList>
    </citation>
    <scope>NUCLEOTIDE SEQUENCE [LARGE SCALE GENOMIC DNA]</scope>
    <source>
        <strain evidence="3">IGH-CR14</strain>
    </source>
</reference>
<evidence type="ECO:0000313" key="2">
    <source>
        <dbReference type="EMBL" id="KNG78656.1"/>
    </source>
</evidence>
<dbReference type="OrthoDB" id="381955at2759"/>
<name>A0A0L1IGB6_PLAFA</name>
<evidence type="ECO:0008006" key="4">
    <source>
        <dbReference type="Google" id="ProtNLM"/>
    </source>
</evidence>
<proteinExistence type="predicted"/>
<sequence>MQSINSITNIDELLYLFDSLINDGHIITILSIKYSLNLPSDLSQKFIQFYFERRKEELRATYLVEGYKKDNIEYICGILNDKDISELKKDEGKFSIRLYSIQSNKSRSDLSLLWRQELNELNKLYEKTDLKRQLIVPQFSDIILHDLKVKPSVNHSATPNIIQSYEKDIKEDNKNKPSTSITIQIKKEINDVNENLSNNNTNIEKPQILKQNNIYSFMEKEKNVDTYSNNTKDINESNKSSVSGSINTINKKGNDNINKLLQTSSISYKRKMNFEDNIFKIKRENISVDSHNNDINKSPCENSQDRNHINNFQNNMTLNKKRIKKGNNFSLIKKKKNDQGADSFRKSGEKDLVHETFEASKSDSKSKLFEYDSNDEETEVNTSEENEKPLNVKQTQMYYENGYLVTLDKNTCVKVKNEISTTNDVNNVPRESISSNNKKRKVLQQTLLTNFFKKKK</sequence>
<feature type="compositionally biased region" description="Acidic residues" evidence="1">
    <location>
        <begin position="372"/>
        <end position="384"/>
    </location>
</feature>
<dbReference type="EMBL" id="GG665656">
    <property type="protein sequence ID" value="KNG78656.1"/>
    <property type="molecule type" value="Genomic_DNA"/>
</dbReference>
<accession>A0A0L1IGB6</accession>
<evidence type="ECO:0000313" key="3">
    <source>
        <dbReference type="Proteomes" id="UP000054562"/>
    </source>
</evidence>
<organism evidence="2 3">
    <name type="scientific">Plasmodium falciparum IGH-CR14</name>
    <dbReference type="NCBI Taxonomy" id="580059"/>
    <lineage>
        <taxon>Eukaryota</taxon>
        <taxon>Sar</taxon>
        <taxon>Alveolata</taxon>
        <taxon>Apicomplexa</taxon>
        <taxon>Aconoidasida</taxon>
        <taxon>Haemosporida</taxon>
        <taxon>Plasmodiidae</taxon>
        <taxon>Plasmodium</taxon>
        <taxon>Plasmodium (Laverania)</taxon>
    </lineage>
</organism>
<feature type="region of interest" description="Disordered" evidence="1">
    <location>
        <begin position="327"/>
        <end position="347"/>
    </location>
</feature>